<evidence type="ECO:0000256" key="2">
    <source>
        <dbReference type="SAM" id="SignalP"/>
    </source>
</evidence>
<dbReference type="EMBL" id="JASNQZ010000012">
    <property type="protein sequence ID" value="KAL0950398.1"/>
    <property type="molecule type" value="Genomic_DNA"/>
</dbReference>
<proteinExistence type="predicted"/>
<dbReference type="Pfam" id="PF10342">
    <property type="entry name" value="Kre9_KNH"/>
    <property type="match status" value="1"/>
</dbReference>
<feature type="signal peptide" evidence="2">
    <location>
        <begin position="1"/>
        <end position="23"/>
    </location>
</feature>
<keyword evidence="5" id="KW-1185">Reference proteome</keyword>
<keyword evidence="1 2" id="KW-0732">Signal</keyword>
<sequence>MLFSSCIFASASALFMLGTGVHCSPLMPRGVYVPPLTSPTLGTVWTVGETHTVTWDTSKPPSQITNRSGKIMLRKGEKTLDLTLASGFNITAGSAEVTVPDVTAGDDYMLVLFGNSGNFSPKFSIKEL</sequence>
<comment type="caution">
    <text evidence="4">The sequence shown here is derived from an EMBL/GenBank/DDBJ whole genome shotgun (WGS) entry which is preliminary data.</text>
</comment>
<name>A0ABR3J4H1_9AGAR</name>
<evidence type="ECO:0000313" key="4">
    <source>
        <dbReference type="EMBL" id="KAL0950398.1"/>
    </source>
</evidence>
<accession>A0ABR3J4H1</accession>
<evidence type="ECO:0000259" key="3">
    <source>
        <dbReference type="Pfam" id="PF10342"/>
    </source>
</evidence>
<evidence type="ECO:0000256" key="1">
    <source>
        <dbReference type="ARBA" id="ARBA00022729"/>
    </source>
</evidence>
<protein>
    <recommendedName>
        <fullName evidence="3">Yeast cell wall synthesis Kre9/Knh1-like N-terminal domain-containing protein</fullName>
    </recommendedName>
</protein>
<organism evidence="4 5">
    <name type="scientific">Hohenbuehelia grisea</name>
    <dbReference type="NCBI Taxonomy" id="104357"/>
    <lineage>
        <taxon>Eukaryota</taxon>
        <taxon>Fungi</taxon>
        <taxon>Dikarya</taxon>
        <taxon>Basidiomycota</taxon>
        <taxon>Agaricomycotina</taxon>
        <taxon>Agaricomycetes</taxon>
        <taxon>Agaricomycetidae</taxon>
        <taxon>Agaricales</taxon>
        <taxon>Pleurotineae</taxon>
        <taxon>Pleurotaceae</taxon>
        <taxon>Hohenbuehelia</taxon>
    </lineage>
</organism>
<evidence type="ECO:0000313" key="5">
    <source>
        <dbReference type="Proteomes" id="UP001556367"/>
    </source>
</evidence>
<dbReference type="InterPro" id="IPR018466">
    <property type="entry name" value="Kre9/Knh1-like_N"/>
</dbReference>
<dbReference type="Proteomes" id="UP001556367">
    <property type="component" value="Unassembled WGS sequence"/>
</dbReference>
<feature type="domain" description="Yeast cell wall synthesis Kre9/Knh1-like N-terminal" evidence="3">
    <location>
        <begin position="38"/>
        <end position="125"/>
    </location>
</feature>
<reference evidence="5" key="1">
    <citation type="submission" date="2024-06" db="EMBL/GenBank/DDBJ databases">
        <title>Multi-omics analyses provide insights into the biosynthesis of the anticancer antibiotic pleurotin in Hohenbuehelia grisea.</title>
        <authorList>
            <person name="Weaver J.A."/>
            <person name="Alberti F."/>
        </authorList>
    </citation>
    <scope>NUCLEOTIDE SEQUENCE [LARGE SCALE GENOMIC DNA]</scope>
    <source>
        <strain evidence="5">T-177</strain>
    </source>
</reference>
<gene>
    <name evidence="4" type="ORF">HGRIS_010356</name>
</gene>
<feature type="chain" id="PRO_5047090100" description="Yeast cell wall synthesis Kre9/Knh1-like N-terminal domain-containing protein" evidence="2">
    <location>
        <begin position="24"/>
        <end position="128"/>
    </location>
</feature>